<evidence type="ECO:0000256" key="2">
    <source>
        <dbReference type="ARBA" id="ARBA00013235"/>
    </source>
</evidence>
<evidence type="ECO:0000256" key="5">
    <source>
        <dbReference type="ARBA" id="ARBA00023251"/>
    </source>
</evidence>
<dbReference type="EMBL" id="JBHLXG010000038">
    <property type="protein sequence ID" value="MFC0229292.1"/>
    <property type="molecule type" value="Genomic_DNA"/>
</dbReference>
<dbReference type="Proteomes" id="UP001589792">
    <property type="component" value="Unassembled WGS sequence"/>
</dbReference>
<accession>A0ABV6EJX0</accession>
<reference evidence="8 9" key="1">
    <citation type="submission" date="2024-09" db="EMBL/GenBank/DDBJ databases">
        <authorList>
            <person name="Sun Q."/>
            <person name="Mori K."/>
        </authorList>
    </citation>
    <scope>NUCLEOTIDE SEQUENCE [LARGE SCALE GENOMIC DNA]</scope>
    <source>
        <strain evidence="8 9">CCM 8626</strain>
    </source>
</reference>
<keyword evidence="9" id="KW-1185">Reference proteome</keyword>
<keyword evidence="6 8" id="KW-0012">Acyltransferase</keyword>
<evidence type="ECO:0000256" key="1">
    <source>
        <dbReference type="ARBA" id="ARBA00007274"/>
    </source>
</evidence>
<name>A0ABV6EJX0_9GAMM</name>
<dbReference type="SUPFAM" id="SSF51161">
    <property type="entry name" value="Trimeric LpxA-like enzymes"/>
    <property type="match status" value="1"/>
</dbReference>
<dbReference type="InterPro" id="IPR050179">
    <property type="entry name" value="Trans_hexapeptide_repeat"/>
</dbReference>
<evidence type="ECO:0000313" key="8">
    <source>
        <dbReference type="EMBL" id="MFC0229292.1"/>
    </source>
</evidence>
<dbReference type="InterPro" id="IPR011004">
    <property type="entry name" value="Trimer_LpxA-like_sf"/>
</dbReference>
<organism evidence="8 9">
    <name type="scientific">Serratia aquatilis</name>
    <dbReference type="NCBI Taxonomy" id="1737515"/>
    <lineage>
        <taxon>Bacteria</taxon>
        <taxon>Pseudomonadati</taxon>
        <taxon>Pseudomonadota</taxon>
        <taxon>Gammaproteobacteria</taxon>
        <taxon>Enterobacterales</taxon>
        <taxon>Yersiniaceae</taxon>
        <taxon>Serratia</taxon>
    </lineage>
</organism>
<proteinExistence type="inferred from homology"/>
<dbReference type="RefSeq" id="WP_380680263.1">
    <property type="nucleotide sequence ID" value="NZ_CP173186.1"/>
</dbReference>
<comment type="similarity">
    <text evidence="1">Belongs to the transferase hexapeptide repeat family.</text>
</comment>
<dbReference type="Pfam" id="PF00132">
    <property type="entry name" value="Hexapep"/>
    <property type="match status" value="1"/>
</dbReference>
<evidence type="ECO:0000313" key="9">
    <source>
        <dbReference type="Proteomes" id="UP001589792"/>
    </source>
</evidence>
<comment type="catalytic activity">
    <reaction evidence="7">
        <text>chloramphenicol + acetyl-CoA = chloramphenicol 3-acetate + CoA</text>
        <dbReference type="Rhea" id="RHEA:18421"/>
        <dbReference type="ChEBI" id="CHEBI:16730"/>
        <dbReference type="ChEBI" id="CHEBI:17698"/>
        <dbReference type="ChEBI" id="CHEBI:57287"/>
        <dbReference type="ChEBI" id="CHEBI:57288"/>
        <dbReference type="EC" id="2.3.1.28"/>
    </reaction>
</comment>
<gene>
    <name evidence="8" type="ORF">ACFFJ3_22825</name>
</gene>
<dbReference type="CDD" id="cd04647">
    <property type="entry name" value="LbH_MAT_like"/>
    <property type="match status" value="1"/>
</dbReference>
<evidence type="ECO:0000256" key="4">
    <source>
        <dbReference type="ARBA" id="ARBA00022679"/>
    </source>
</evidence>
<dbReference type="PANTHER" id="PTHR43300:SF12">
    <property type="entry name" value="CHLORAMPHENICOL ACETYLTRANSFERASE"/>
    <property type="match status" value="1"/>
</dbReference>
<dbReference type="PANTHER" id="PTHR43300">
    <property type="entry name" value="ACETYLTRANSFERASE"/>
    <property type="match status" value="1"/>
</dbReference>
<sequence>MAYYTDLELTNLGFRTLGSNVRISKNASLYNCERISIGNNVRIDDFCVLSAGHGGVEIGDNIHIAVYSSLIGAGKITISDYANISSKVAIYSSNDDYSGEFMTNPTINEEFTNVSHADVFIGKHVIIGCGSVVLPGVTIGEGAAIGSLSLVSKDCKPFFIYAGTPVRPLKERKKNILLLEDRFNSQKNEL</sequence>
<comment type="caution">
    <text evidence="8">The sequence shown here is derived from an EMBL/GenBank/DDBJ whole genome shotgun (WGS) entry which is preliminary data.</text>
</comment>
<dbReference type="EC" id="2.3.1.28" evidence="2"/>
<dbReference type="GO" id="GO:0016746">
    <property type="term" value="F:acyltransferase activity"/>
    <property type="evidence" value="ECO:0007669"/>
    <property type="project" value="UniProtKB-KW"/>
</dbReference>
<evidence type="ECO:0000256" key="7">
    <source>
        <dbReference type="ARBA" id="ARBA00047633"/>
    </source>
</evidence>
<dbReference type="Gene3D" id="2.160.10.10">
    <property type="entry name" value="Hexapeptide repeat proteins"/>
    <property type="match status" value="1"/>
</dbReference>
<keyword evidence="4" id="KW-0808">Transferase</keyword>
<keyword evidence="5" id="KW-0046">Antibiotic resistance</keyword>
<dbReference type="InterPro" id="IPR001451">
    <property type="entry name" value="Hexapep"/>
</dbReference>
<evidence type="ECO:0000256" key="3">
    <source>
        <dbReference type="ARBA" id="ARBA00020291"/>
    </source>
</evidence>
<protein>
    <recommendedName>
        <fullName evidence="3">Chloramphenicol acetyltransferase</fullName>
        <ecNumber evidence="2">2.3.1.28</ecNumber>
    </recommendedName>
</protein>
<evidence type="ECO:0000256" key="6">
    <source>
        <dbReference type="ARBA" id="ARBA00023315"/>
    </source>
</evidence>